<dbReference type="EMBL" id="CP023671">
    <property type="protein sequence ID" value="AYE34925.1"/>
    <property type="molecule type" value="Genomic_DNA"/>
</dbReference>
<feature type="chain" id="PRO_5040215988" evidence="3">
    <location>
        <begin position="25"/>
        <end position="316"/>
    </location>
</feature>
<dbReference type="Proteomes" id="UP001055437">
    <property type="component" value="Chromosome"/>
</dbReference>
<dbReference type="Gene3D" id="2.70.240.10">
    <property type="entry name" value="Leukocidin/porin MspA"/>
    <property type="match status" value="1"/>
</dbReference>
<dbReference type="InterPro" id="IPR003963">
    <property type="entry name" value="Bi-component_toxin_staph"/>
</dbReference>
<dbReference type="Pfam" id="PF07968">
    <property type="entry name" value="Leukocidin"/>
    <property type="match status" value="1"/>
</dbReference>
<proteinExistence type="inferred from homology"/>
<evidence type="ECO:0000313" key="8">
    <source>
        <dbReference type="Proteomes" id="UP001055437"/>
    </source>
</evidence>
<evidence type="ECO:0000313" key="7">
    <source>
        <dbReference type="Proteomes" id="UP000280586"/>
    </source>
</evidence>
<keyword evidence="2 3" id="KW-0732">Signal</keyword>
<evidence type="ECO:0000256" key="3">
    <source>
        <dbReference type="SAM" id="SignalP"/>
    </source>
</evidence>
<evidence type="ECO:0000256" key="1">
    <source>
        <dbReference type="ARBA" id="ARBA00009831"/>
    </source>
</evidence>
<name>A0A9N7JMY3_CLOSE</name>
<dbReference type="KEGG" id="csep:CP523_11160"/>
<keyword evidence="8" id="KW-1185">Reference proteome</keyword>
<sequence length="316" mass="35251">MVKKIGVIILATITLLGMSSPFTCKVVKAAENTCVMESNGDGVNKFTYSDTAYADYNRFKTNLNVTFIEDSHTNQLTALVSTEGSFIPSGLTKVGGYYDAQMYWPSVYRTIVESYDSQNKVKIARSIPTNQINTVSVSETMGYTIGGSLSVEASKEGPKAGAELNGSYTAERSVTYDQPDYRTLLKSDSTNRAEWQVVFNANKDGYDRDSYHGIYGNQLFMRYRLYNKGIDNLTTDNNLSPLISGGFSPEVVVALKAPKGTKTSAITVKYTRFSDEYKLNWSGTEWYGTNNKLNKLDNSSETFVLDWENHTVEHLY</sequence>
<dbReference type="SMR" id="A0A9N7JMY3"/>
<dbReference type="GeneID" id="303561243"/>
<reference evidence="5 7" key="1">
    <citation type="submission" date="2017-09" db="EMBL/GenBank/DDBJ databases">
        <authorList>
            <person name="Thomas P."/>
            <person name="Seyboldt C."/>
        </authorList>
    </citation>
    <scope>NUCLEOTIDE SEQUENCE [LARGE SCALE GENOMIC DNA]</scope>
    <source>
        <strain evidence="5 7">DSM 7534</strain>
    </source>
</reference>
<dbReference type="Proteomes" id="UP000280586">
    <property type="component" value="Chromosome"/>
</dbReference>
<dbReference type="SUPFAM" id="SSF56959">
    <property type="entry name" value="Leukocidin-like"/>
    <property type="match status" value="1"/>
</dbReference>
<dbReference type="PRINTS" id="PR01468">
    <property type="entry name" value="BICOMPNTOXIN"/>
</dbReference>
<protein>
    <submittedName>
        <fullName evidence="5">Beta-channel forming cytolysin</fullName>
    </submittedName>
</protein>
<organism evidence="5 7">
    <name type="scientific">Clostridium septicum</name>
    <dbReference type="NCBI Taxonomy" id="1504"/>
    <lineage>
        <taxon>Bacteria</taxon>
        <taxon>Bacillati</taxon>
        <taxon>Bacillota</taxon>
        <taxon>Clostridia</taxon>
        <taxon>Eubacteriales</taxon>
        <taxon>Clostridiaceae</taxon>
        <taxon>Clostridium</taxon>
    </lineage>
</organism>
<dbReference type="InterPro" id="IPR036435">
    <property type="entry name" value="Leukocidin/porin_MspA_sf"/>
</dbReference>
<dbReference type="OrthoDB" id="1932679at2"/>
<comment type="similarity">
    <text evidence="1">Belongs to the aerolysin family.</text>
</comment>
<dbReference type="GO" id="GO:0051715">
    <property type="term" value="P:cytolysis in another organism"/>
    <property type="evidence" value="ECO:0007669"/>
    <property type="project" value="InterPro"/>
</dbReference>
<evidence type="ECO:0000256" key="2">
    <source>
        <dbReference type="ARBA" id="ARBA00022729"/>
    </source>
</evidence>
<dbReference type="AlphaFoldDB" id="A0A9N7JMY3"/>
<dbReference type="GO" id="GO:0005576">
    <property type="term" value="C:extracellular region"/>
    <property type="evidence" value="ECO:0007669"/>
    <property type="project" value="InterPro"/>
</dbReference>
<dbReference type="InterPro" id="IPR016183">
    <property type="entry name" value="Leukocidin/Hemolysin_toxin"/>
</dbReference>
<dbReference type="EMBL" id="CP099799">
    <property type="protein sequence ID" value="USS01517.1"/>
    <property type="molecule type" value="Genomic_DNA"/>
</dbReference>
<reference evidence="6" key="2">
    <citation type="submission" date="2022-06" db="EMBL/GenBank/DDBJ databases">
        <authorList>
            <person name="Holder M.E."/>
            <person name="Ajami N.J."/>
            <person name="Petrosino J.F."/>
        </authorList>
    </citation>
    <scope>NUCLEOTIDE SEQUENCE</scope>
    <source>
        <strain evidence="6">RMA 8861</strain>
    </source>
</reference>
<feature type="signal peptide" evidence="3">
    <location>
        <begin position="1"/>
        <end position="24"/>
    </location>
</feature>
<evidence type="ECO:0000259" key="4">
    <source>
        <dbReference type="Pfam" id="PF07968"/>
    </source>
</evidence>
<evidence type="ECO:0000313" key="5">
    <source>
        <dbReference type="EMBL" id="AYE34925.1"/>
    </source>
</evidence>
<accession>A0A9N7JMY3</accession>
<dbReference type="NCBIfam" id="TIGR01002">
    <property type="entry name" value="hlyII"/>
    <property type="match status" value="1"/>
</dbReference>
<dbReference type="RefSeq" id="WP_066677058.1">
    <property type="nucleotide sequence ID" value="NZ_CABMIZ010000022.1"/>
</dbReference>
<feature type="domain" description="Leukocidin/Hemolysin toxin" evidence="4">
    <location>
        <begin position="62"/>
        <end position="309"/>
    </location>
</feature>
<gene>
    <name evidence="5" type="ORF">CP523_11160</name>
    <name evidence="6" type="ORF">NH397_03505</name>
</gene>
<evidence type="ECO:0000313" key="6">
    <source>
        <dbReference type="EMBL" id="USS01517.1"/>
    </source>
</evidence>